<sequence>MKDSLKKYIEDHREEFDTLEVPEETFDKIMSKLNEPAISEKTIPLFTWKKWIAAASIVIIFSVGSFALWNQKENEKSTIAIQEKTKTEDENLVEIIKPKNELKTAKIMTTKQENSPKVFEKNNLKHSKRIAETKNLVQDNSSATEYDFENVKALELMADEYSASSRLEGISLINNFSPSDEKMIAILSEKALSDENTNVRLAAVEALSAHIENTTVRDHIREIFLNQDDPFVQKELIAILAQKNPSKLNSEVSAKLRELTLNPTTAAFVKDEAYAVLMKY</sequence>
<evidence type="ECO:0000256" key="1">
    <source>
        <dbReference type="SAM" id="Phobius"/>
    </source>
</evidence>
<feature type="transmembrane region" description="Helical" evidence="1">
    <location>
        <begin position="51"/>
        <end position="69"/>
    </location>
</feature>
<evidence type="ECO:0000313" key="2">
    <source>
        <dbReference type="EMBL" id="SIQ22677.1"/>
    </source>
</evidence>
<accession>A0A381FDE4</accession>
<dbReference type="RefSeq" id="WP_076559215.1">
    <property type="nucleotide sequence ID" value="NZ_CP033929.1"/>
</dbReference>
<dbReference type="EMBL" id="UFVS01000001">
    <property type="protein sequence ID" value="SUX44575.1"/>
    <property type="molecule type" value="Genomic_DNA"/>
</dbReference>
<dbReference type="Proteomes" id="UP000255231">
    <property type="component" value="Unassembled WGS sequence"/>
</dbReference>
<reference evidence="2 4" key="1">
    <citation type="submission" date="2017-01" db="EMBL/GenBank/DDBJ databases">
        <authorList>
            <person name="Varghese N."/>
            <person name="Submissions S."/>
        </authorList>
    </citation>
    <scope>NUCLEOTIDE SEQUENCE [LARGE SCALE GENOMIC DNA]</scope>
    <source>
        <strain evidence="2 4">ATCC 27950</strain>
    </source>
</reference>
<evidence type="ECO:0000313" key="4">
    <source>
        <dbReference type="Proteomes" id="UP000185725"/>
    </source>
</evidence>
<dbReference type="InterPro" id="IPR011989">
    <property type="entry name" value="ARM-like"/>
</dbReference>
<dbReference type="KEGG" id="cil:EG358_09915"/>
<dbReference type="OrthoDB" id="978644at2"/>
<dbReference type="Gene3D" id="1.25.10.10">
    <property type="entry name" value="Leucine-rich Repeat Variant"/>
    <property type="match status" value="1"/>
</dbReference>
<dbReference type="Proteomes" id="UP000185725">
    <property type="component" value="Unassembled WGS sequence"/>
</dbReference>
<dbReference type="AlphaFoldDB" id="A0A381FDE4"/>
<name>A0A381FDE4_9FLAO</name>
<organism evidence="3 5">
    <name type="scientific">Chryseobacterium indoltheticum</name>
    <dbReference type="NCBI Taxonomy" id="254"/>
    <lineage>
        <taxon>Bacteria</taxon>
        <taxon>Pseudomonadati</taxon>
        <taxon>Bacteroidota</taxon>
        <taxon>Flavobacteriia</taxon>
        <taxon>Flavobacteriales</taxon>
        <taxon>Weeksellaceae</taxon>
        <taxon>Chryseobacterium group</taxon>
        <taxon>Chryseobacterium</taxon>
    </lineage>
</organism>
<keyword evidence="1" id="KW-0812">Transmembrane</keyword>
<keyword evidence="1" id="KW-1133">Transmembrane helix</keyword>
<keyword evidence="4" id="KW-1185">Reference proteome</keyword>
<dbReference type="EMBL" id="FTMF01000003">
    <property type="protein sequence ID" value="SIQ22677.1"/>
    <property type="molecule type" value="Genomic_DNA"/>
</dbReference>
<protein>
    <submittedName>
        <fullName evidence="2">HEAT repeat-containing protein</fullName>
    </submittedName>
</protein>
<reference evidence="3 5" key="2">
    <citation type="submission" date="2018-06" db="EMBL/GenBank/DDBJ databases">
        <authorList>
            <consortium name="Pathogen Informatics"/>
            <person name="Doyle S."/>
        </authorList>
    </citation>
    <scope>NUCLEOTIDE SEQUENCE [LARGE SCALE GENOMIC DNA]</scope>
    <source>
        <strain evidence="3 5">NCTC13560</strain>
    </source>
</reference>
<evidence type="ECO:0000313" key="3">
    <source>
        <dbReference type="EMBL" id="SUX44575.1"/>
    </source>
</evidence>
<proteinExistence type="predicted"/>
<keyword evidence="1" id="KW-0472">Membrane</keyword>
<evidence type="ECO:0000313" key="5">
    <source>
        <dbReference type="Proteomes" id="UP000255231"/>
    </source>
</evidence>
<dbReference type="GeneID" id="303674012"/>
<gene>
    <name evidence="3" type="ORF">NCTC13560_02606</name>
    <name evidence="2" type="ORF">SAMN05421682_103231</name>
</gene>